<organism evidence="2 3">
    <name type="scientific">Eutrema salsugineum</name>
    <name type="common">Saltwater cress</name>
    <name type="synonym">Sisymbrium salsugineum</name>
    <dbReference type="NCBI Taxonomy" id="72664"/>
    <lineage>
        <taxon>Eukaryota</taxon>
        <taxon>Viridiplantae</taxon>
        <taxon>Streptophyta</taxon>
        <taxon>Embryophyta</taxon>
        <taxon>Tracheophyta</taxon>
        <taxon>Spermatophyta</taxon>
        <taxon>Magnoliopsida</taxon>
        <taxon>eudicotyledons</taxon>
        <taxon>Gunneridae</taxon>
        <taxon>Pentapetalae</taxon>
        <taxon>rosids</taxon>
        <taxon>malvids</taxon>
        <taxon>Brassicales</taxon>
        <taxon>Brassicaceae</taxon>
        <taxon>Eutremeae</taxon>
        <taxon>Eutrema</taxon>
    </lineage>
</organism>
<dbReference type="KEGG" id="eus:EUTSA_v10019365mg"/>
<evidence type="ECO:0000256" key="1">
    <source>
        <dbReference type="SAM" id="SignalP"/>
    </source>
</evidence>
<proteinExistence type="predicted"/>
<dbReference type="Gramene" id="ESQ28601">
    <property type="protein sequence ID" value="ESQ28601"/>
    <property type="gene ID" value="EUTSA_v10019365mg"/>
</dbReference>
<evidence type="ECO:0000313" key="2">
    <source>
        <dbReference type="EMBL" id="ESQ28601.1"/>
    </source>
</evidence>
<evidence type="ECO:0000313" key="3">
    <source>
        <dbReference type="Proteomes" id="UP000030689"/>
    </source>
</evidence>
<keyword evidence="3" id="KW-1185">Reference proteome</keyword>
<accession>V4MBN5</accession>
<reference evidence="2 3" key="1">
    <citation type="journal article" date="2013" name="Front. Plant Sci.">
        <title>The Reference Genome of the Halophytic Plant Eutrema salsugineum.</title>
        <authorList>
            <person name="Yang R."/>
            <person name="Jarvis D.E."/>
            <person name="Chen H."/>
            <person name="Beilstein M.A."/>
            <person name="Grimwood J."/>
            <person name="Jenkins J."/>
            <person name="Shu S."/>
            <person name="Prochnik S."/>
            <person name="Xin M."/>
            <person name="Ma C."/>
            <person name="Schmutz J."/>
            <person name="Wing R.A."/>
            <person name="Mitchell-Olds T."/>
            <person name="Schumaker K.S."/>
            <person name="Wang X."/>
        </authorList>
    </citation>
    <scope>NUCLEOTIDE SEQUENCE [LARGE SCALE GENOMIC DNA]</scope>
</reference>
<dbReference type="Proteomes" id="UP000030689">
    <property type="component" value="Unassembled WGS sequence"/>
</dbReference>
<keyword evidence="1" id="KW-0732">Signal</keyword>
<dbReference type="EMBL" id="KI517953">
    <property type="protein sequence ID" value="ESQ28601.1"/>
    <property type="molecule type" value="Genomic_DNA"/>
</dbReference>
<dbReference type="OMA" id="PCVIVPR"/>
<name>V4MBN5_EUTSA</name>
<feature type="signal peptide" evidence="1">
    <location>
        <begin position="1"/>
        <end position="31"/>
    </location>
</feature>
<gene>
    <name evidence="2" type="ORF">EUTSA_v10019365mg</name>
</gene>
<feature type="chain" id="PRO_5004722448" evidence="1">
    <location>
        <begin position="32"/>
        <end position="97"/>
    </location>
</feature>
<protein>
    <submittedName>
        <fullName evidence="2">Uncharacterized protein</fullName>
    </submittedName>
</protein>
<sequence length="97" mass="10773">MIMKKTTQASLLLSLIFILLCISFQVCVTEARLSRLIADPPSQFLNPPGPPRPMPVVRSPPCGTNIGSQIMARREERCRQIPRLPKIKITKPLAAIP</sequence>
<dbReference type="AlphaFoldDB" id="V4MBN5"/>